<feature type="compositionally biased region" description="Basic residues" evidence="1">
    <location>
        <begin position="470"/>
        <end position="482"/>
    </location>
</feature>
<feature type="compositionally biased region" description="Basic and acidic residues" evidence="1">
    <location>
        <begin position="456"/>
        <end position="469"/>
    </location>
</feature>
<dbReference type="Proteomes" id="UP000769157">
    <property type="component" value="Unassembled WGS sequence"/>
</dbReference>
<dbReference type="GO" id="GO:0003779">
    <property type="term" value="F:actin binding"/>
    <property type="evidence" value="ECO:0007669"/>
    <property type="project" value="TreeGrafter"/>
</dbReference>
<feature type="compositionally biased region" description="Basic and acidic residues" evidence="1">
    <location>
        <begin position="511"/>
        <end position="524"/>
    </location>
</feature>
<dbReference type="AlphaFoldDB" id="A0A9P8PHV9"/>
<feature type="region of interest" description="Disordered" evidence="1">
    <location>
        <begin position="786"/>
        <end position="891"/>
    </location>
</feature>
<dbReference type="RefSeq" id="XP_046064840.1">
    <property type="nucleotide sequence ID" value="XM_046204709.1"/>
</dbReference>
<dbReference type="PANTHER" id="PTHR12751">
    <property type="entry name" value="PHOSPHATASE AND ACTIN REGULATOR PHACTR"/>
    <property type="match status" value="1"/>
</dbReference>
<sequence>MASAAGNFMSETAGLKAKIQHTHSPPYTQDSYSMSTVQDDDDFKNMDRSSSFQTSTSSSIREYSSEPGFKLAGEMTNVGFYSGPSMNHSGLNNTKHATHVRRSLVVSPSMKTIVLNPEPATSQSEELPAEEPTRTIGLANSPSLQALDDILNAKTQHKANSSFTAIQEEAEPQDQAEYTQDTVYHMPVNQSFASFFTAHTSTTAPEATDLISLSSTIKDKAADETPTLMTPNLFSPSMVFNEPVETFRVFDNNPAIPQSGSFSQQSHESSAIYEMGYDEQESYVPRNRSPRRVEQRYSMRLVDDSPVVTHDAFSTPVTIQDVFSTPGTVQDNYRSSIDTPKRLSHLEANSDDEREQTAEPGPEPVFVPQQQQEPQSVPAESQQQTVEPEAENPKSLPKAQEKELPPVPKNKRLSFKGLFKNKKSMQSSPSLATHEKQFEPHTRNGHARPKSFSFFEEPRESKLQDDPKDRRRSLLTSWKRKSLAPEQEKSKRKSFFGRSKSLNVIESPAQEPERRISSSDKENQPEPVTRAGSQPSEDRKSLLDTYGFSGKESPSDLGVVLSTPLESQTEFVNSNPMFLESPKFISPEERRASTFHPSDDVESAEIQAESDLYRLDTPSPVNFSFQSPEKPTLAPERSGNFSHMKRDDSFTRLLAGESIFPKSLGADEIESIVTLERSRSMRSLRSPKSGPTSIVHSDSFNRSIVEMINSERSDEPIVTADGMVVVRSPISSISSPKSVRRHGVLKQTNEPIQEFGMEQEELDDLYNMIQFGDDTEIDTDFHFETEAGKDGLEPPITFGSQPRYEEEEPSPELVPTEPYMDSPQSANWEAASDWEEYNSTGHSVDDLNQTHSSTSFNYNPQRFSMESTGSASFGSPGSERQSMGLKGPAFTPVAKQFPATRRYSSYSYEDEPEKDFEDYIAEASQASPVSQEPPAPERIRKSRRMSLIGKLNKKTETGSSFSRRNRTKSQGSIRLSFFGSKSSIDTRDLNATPMGSPMVEVPRVRFSSKILLFETYDEYDYDRKPDQATCNQLTPQLALQIKSELNELKAEMPVHELSKCYTQFF</sequence>
<proteinExistence type="predicted"/>
<evidence type="ECO:0008006" key="4">
    <source>
        <dbReference type="Google" id="ProtNLM"/>
    </source>
</evidence>
<feature type="compositionally biased region" description="Basic and acidic residues" evidence="1">
    <location>
        <begin position="433"/>
        <end position="442"/>
    </location>
</feature>
<feature type="compositionally biased region" description="Low complexity" evidence="1">
    <location>
        <begin position="364"/>
        <end position="384"/>
    </location>
</feature>
<evidence type="ECO:0000313" key="2">
    <source>
        <dbReference type="EMBL" id="KAH3671664.1"/>
    </source>
</evidence>
<accession>A0A9P8PHV9</accession>
<dbReference type="EMBL" id="JAEUBE010000055">
    <property type="protein sequence ID" value="KAH3671664.1"/>
    <property type="molecule type" value="Genomic_DNA"/>
</dbReference>
<feature type="region of interest" description="Disordered" evidence="1">
    <location>
        <begin position="619"/>
        <end position="642"/>
    </location>
</feature>
<reference evidence="2" key="1">
    <citation type="journal article" date="2021" name="Open Biol.">
        <title>Shared evolutionary footprints suggest mitochondrial oxidative damage underlies multiple complex I losses in fungi.</title>
        <authorList>
            <person name="Schikora-Tamarit M.A."/>
            <person name="Marcet-Houben M."/>
            <person name="Nosek J."/>
            <person name="Gabaldon T."/>
        </authorList>
    </citation>
    <scope>NUCLEOTIDE SEQUENCE</scope>
    <source>
        <strain evidence="2">CBS6075</strain>
    </source>
</reference>
<feature type="region of interest" description="Disordered" evidence="1">
    <location>
        <begin position="325"/>
        <end position="561"/>
    </location>
</feature>
<gene>
    <name evidence="2" type="ORF">OGAPHI_000369</name>
</gene>
<evidence type="ECO:0000313" key="3">
    <source>
        <dbReference type="Proteomes" id="UP000769157"/>
    </source>
</evidence>
<comment type="caution">
    <text evidence="2">The sequence shown here is derived from an EMBL/GenBank/DDBJ whole genome shotgun (WGS) entry which is preliminary data.</text>
</comment>
<feature type="compositionally biased region" description="Polar residues" evidence="1">
    <location>
        <begin position="837"/>
        <end position="881"/>
    </location>
</feature>
<evidence type="ECO:0000256" key="1">
    <source>
        <dbReference type="SAM" id="MobiDB-lite"/>
    </source>
</evidence>
<dbReference type="OrthoDB" id="5563016at2759"/>
<dbReference type="PANTHER" id="PTHR12751:SF18">
    <property type="entry name" value="PHOSPHATASE AND ACTIN REGULATOR 1"/>
    <property type="match status" value="1"/>
</dbReference>
<organism evidence="2 3">
    <name type="scientific">Ogataea philodendri</name>
    <dbReference type="NCBI Taxonomy" id="1378263"/>
    <lineage>
        <taxon>Eukaryota</taxon>
        <taxon>Fungi</taxon>
        <taxon>Dikarya</taxon>
        <taxon>Ascomycota</taxon>
        <taxon>Saccharomycotina</taxon>
        <taxon>Pichiomycetes</taxon>
        <taxon>Pichiales</taxon>
        <taxon>Pichiaceae</taxon>
        <taxon>Ogataea</taxon>
    </lineage>
</organism>
<feature type="compositionally biased region" description="Polar residues" evidence="1">
    <location>
        <begin position="22"/>
        <end position="37"/>
    </location>
</feature>
<protein>
    <recommendedName>
        <fullName evidence="4">Protein BNI4</fullName>
    </recommendedName>
</protein>
<dbReference type="GO" id="GO:0030036">
    <property type="term" value="P:actin cytoskeleton organization"/>
    <property type="evidence" value="ECO:0007669"/>
    <property type="project" value="TreeGrafter"/>
</dbReference>
<feature type="region of interest" description="Disordered" evidence="1">
    <location>
        <begin position="16"/>
        <end position="63"/>
    </location>
</feature>
<feature type="compositionally biased region" description="Low complexity" evidence="1">
    <location>
        <begin position="49"/>
        <end position="63"/>
    </location>
</feature>
<feature type="compositionally biased region" description="Polar residues" evidence="1">
    <location>
        <begin position="325"/>
        <end position="338"/>
    </location>
</feature>
<dbReference type="GeneID" id="70232337"/>
<reference evidence="2" key="2">
    <citation type="submission" date="2021-01" db="EMBL/GenBank/DDBJ databases">
        <authorList>
            <person name="Schikora-Tamarit M.A."/>
        </authorList>
    </citation>
    <scope>NUCLEOTIDE SEQUENCE</scope>
    <source>
        <strain evidence="2">CBS6075</strain>
    </source>
</reference>
<feature type="compositionally biased region" description="Polar residues" evidence="1">
    <location>
        <begin position="619"/>
        <end position="629"/>
    </location>
</feature>
<feature type="compositionally biased region" description="Basic residues" evidence="1">
    <location>
        <begin position="409"/>
        <end position="423"/>
    </location>
</feature>
<name>A0A9P8PHV9_9ASCO</name>
<keyword evidence="3" id="KW-1185">Reference proteome</keyword>